<evidence type="ECO:0008006" key="4">
    <source>
        <dbReference type="Google" id="ProtNLM"/>
    </source>
</evidence>
<proteinExistence type="predicted"/>
<feature type="chain" id="PRO_5045408682" description="Lipoprotein" evidence="1">
    <location>
        <begin position="20"/>
        <end position="45"/>
    </location>
</feature>
<name>A0ABT8D567_9RHOB</name>
<accession>A0ABT8D567</accession>
<sequence length="45" mass="4602">MSKKLVLALALVGFAAACAPKTEEVIVPTAPVTAEPVYQGKFGAN</sequence>
<keyword evidence="1" id="KW-0732">Signal</keyword>
<evidence type="ECO:0000256" key="1">
    <source>
        <dbReference type="SAM" id="SignalP"/>
    </source>
</evidence>
<reference evidence="3" key="1">
    <citation type="journal article" date="2019" name="Int. J. Syst. Evol. Microbiol.">
        <title>The Global Catalogue of Microorganisms (GCM) 10K type strain sequencing project: providing services to taxonomists for standard genome sequencing and annotation.</title>
        <authorList>
            <consortium name="The Broad Institute Genomics Platform"/>
            <consortium name="The Broad Institute Genome Sequencing Center for Infectious Disease"/>
            <person name="Wu L."/>
            <person name="Ma J."/>
        </authorList>
    </citation>
    <scope>NUCLEOTIDE SEQUENCE [LARGE SCALE GENOMIC DNA]</scope>
    <source>
        <strain evidence="3">CECT 8482</strain>
    </source>
</reference>
<protein>
    <recommendedName>
        <fullName evidence="4">Lipoprotein</fullName>
    </recommendedName>
</protein>
<evidence type="ECO:0000313" key="3">
    <source>
        <dbReference type="Proteomes" id="UP001243846"/>
    </source>
</evidence>
<keyword evidence="3" id="KW-1185">Reference proteome</keyword>
<feature type="signal peptide" evidence="1">
    <location>
        <begin position="1"/>
        <end position="19"/>
    </location>
</feature>
<dbReference type="RefSeq" id="WP_377685373.1">
    <property type="nucleotide sequence ID" value="NZ_JBHMDZ010000009.1"/>
</dbReference>
<dbReference type="PROSITE" id="PS51257">
    <property type="entry name" value="PROKAR_LIPOPROTEIN"/>
    <property type="match status" value="1"/>
</dbReference>
<gene>
    <name evidence="2" type="ORF">QWZ10_03160</name>
</gene>
<dbReference type="Proteomes" id="UP001243846">
    <property type="component" value="Unassembled WGS sequence"/>
</dbReference>
<organism evidence="2 3">
    <name type="scientific">Paracoccus cavernae</name>
    <dbReference type="NCBI Taxonomy" id="1571207"/>
    <lineage>
        <taxon>Bacteria</taxon>
        <taxon>Pseudomonadati</taxon>
        <taxon>Pseudomonadota</taxon>
        <taxon>Alphaproteobacteria</taxon>
        <taxon>Rhodobacterales</taxon>
        <taxon>Paracoccaceae</taxon>
        <taxon>Paracoccus</taxon>
    </lineage>
</organism>
<comment type="caution">
    <text evidence="2">The sequence shown here is derived from an EMBL/GenBank/DDBJ whole genome shotgun (WGS) entry which is preliminary data.</text>
</comment>
<evidence type="ECO:0000313" key="2">
    <source>
        <dbReference type="EMBL" id="MDN3711068.1"/>
    </source>
</evidence>
<dbReference type="EMBL" id="JAUFRC010000001">
    <property type="protein sequence ID" value="MDN3711068.1"/>
    <property type="molecule type" value="Genomic_DNA"/>
</dbReference>